<dbReference type="KEGG" id="vg:55412212"/>
<name>A0A6S4PGX3_9CAUD</name>
<feature type="region of interest" description="Disordered" evidence="1">
    <location>
        <begin position="88"/>
        <end position="110"/>
    </location>
</feature>
<dbReference type="RefSeq" id="YP_009777960.1">
    <property type="nucleotide sequence ID" value="NC_047707.1"/>
</dbReference>
<evidence type="ECO:0000313" key="2">
    <source>
        <dbReference type="EMBL" id="BAQ94463.1"/>
    </source>
</evidence>
<keyword evidence="3" id="KW-1185">Reference proteome</keyword>
<sequence length="197" mass="22351">MPEELLTIPEHTLKAAEALSLRDLLELQEGLLNAYTIRTLVHGASAFKRRHQVQGQQPPAAWLQLNQFLFLAGHELIDEAFQVVNDARKKSQAKPAGKKPSRPAANPGPDFKTLWTLSQKRGAEALQEWFKEEPGVQVFSRRAAIDWLKQKPWLNGHELEMHMDNAFKLLIEQEILVRVRTGQYLVVNTIPSPGKVH</sequence>
<proteinExistence type="predicted"/>
<dbReference type="EMBL" id="AP013548">
    <property type="protein sequence ID" value="BAQ94463.1"/>
    <property type="molecule type" value="Genomic_DNA"/>
</dbReference>
<evidence type="ECO:0000313" key="3">
    <source>
        <dbReference type="Proteomes" id="UP000504725"/>
    </source>
</evidence>
<organism evidence="2 3">
    <name type="scientific">uncultured phage_MedDCM-OCT-S38-C3</name>
    <dbReference type="NCBI Taxonomy" id="2740803"/>
    <lineage>
        <taxon>Viruses</taxon>
        <taxon>Duplodnaviria</taxon>
        <taxon>Heunggongvirae</taxon>
        <taxon>Uroviricota</taxon>
        <taxon>Caudoviricetes</taxon>
        <taxon>Autographivirales</taxon>
        <taxon>Stopalavirus</taxon>
        <taxon>Stopalavirus S38C3</taxon>
    </lineage>
</organism>
<dbReference type="Proteomes" id="UP000504725">
    <property type="component" value="Segment"/>
</dbReference>
<reference evidence="2 3" key="1">
    <citation type="journal article" date="2013" name="PLoS Genet.">
        <title>Expanding the Marine Virosphere Using Metagenomics.</title>
        <authorList>
            <person name="Mizuno C.M."/>
            <person name="Rodriguez-Valera F."/>
            <person name="Kimes N.E."/>
            <person name="Ghai R."/>
        </authorList>
    </citation>
    <scope>NUCLEOTIDE SEQUENCE [LARGE SCALE GENOMIC DNA]</scope>
    <source>
        <strain evidence="2">UvMED-CGR-U-MedDCM-OCT-S38-C3</strain>
    </source>
</reference>
<accession>A0A6S4PGX3</accession>
<feature type="compositionally biased region" description="Basic residues" evidence="1">
    <location>
        <begin position="90"/>
        <end position="101"/>
    </location>
</feature>
<dbReference type="GeneID" id="55412212"/>
<evidence type="ECO:0000256" key="1">
    <source>
        <dbReference type="SAM" id="MobiDB-lite"/>
    </source>
</evidence>
<protein>
    <submittedName>
        <fullName evidence="2">Uncharacterized protein</fullName>
    </submittedName>
</protein>